<keyword evidence="2" id="KW-0436">Ligase</keyword>
<dbReference type="PANTHER" id="PTHR43272:SF83">
    <property type="entry name" value="ACYL-COA SYNTHETASE LONG-CHAIN, ISOFORM J"/>
    <property type="match status" value="1"/>
</dbReference>
<evidence type="ECO:0000256" key="3">
    <source>
        <dbReference type="ARBA" id="ARBA00022741"/>
    </source>
</evidence>
<dbReference type="EMBL" id="HBGJ01031499">
    <property type="protein sequence ID" value="CAD9261580.1"/>
    <property type="molecule type" value="Transcribed_RNA"/>
</dbReference>
<dbReference type="PANTHER" id="PTHR43272">
    <property type="entry name" value="LONG-CHAIN-FATTY-ACID--COA LIGASE"/>
    <property type="match status" value="1"/>
</dbReference>
<dbReference type="SUPFAM" id="SSF56801">
    <property type="entry name" value="Acetyl-CoA synthetase-like"/>
    <property type="match status" value="1"/>
</dbReference>
<dbReference type="GO" id="GO:0004467">
    <property type="term" value="F:long-chain fatty acid-CoA ligase activity"/>
    <property type="evidence" value="ECO:0007669"/>
    <property type="project" value="TreeGrafter"/>
</dbReference>
<name>A0A7S1UAK4_9STRA</name>
<dbReference type="AlphaFoldDB" id="A0A7S1UAK4"/>
<feature type="transmembrane region" description="Helical" evidence="5">
    <location>
        <begin position="6"/>
        <end position="35"/>
    </location>
</feature>
<gene>
    <name evidence="6" type="ORF">PPAR1163_LOCUS19960</name>
</gene>
<dbReference type="GO" id="GO:0005783">
    <property type="term" value="C:endoplasmic reticulum"/>
    <property type="evidence" value="ECO:0007669"/>
    <property type="project" value="TreeGrafter"/>
</dbReference>
<evidence type="ECO:0000313" key="6">
    <source>
        <dbReference type="EMBL" id="CAD9261580.1"/>
    </source>
</evidence>
<sequence>MGLVAMVVLHLVGLILAVLDFSLWLLTLGPMWMVLKLLSRPGKQVVKVGEGDVNDEGMPPSPVYRLAGARDALTATYDESVGTVYDLLSRSARLFAEKPAQAWRAFEKFVYLNEGDRFPAKVFGDIQTATYAQLGEQAHAFGAGLRAMGMEPMPEAGDDLEDKSGPFKMLIFEDTSAEWMVAAQGAFTQSMVVFTAYATLGMDAVVDAVQVP</sequence>
<keyword evidence="5" id="KW-1133">Transmembrane helix</keyword>
<evidence type="ECO:0008006" key="7">
    <source>
        <dbReference type="Google" id="ProtNLM"/>
    </source>
</evidence>
<evidence type="ECO:0000256" key="5">
    <source>
        <dbReference type="SAM" id="Phobius"/>
    </source>
</evidence>
<evidence type="ECO:0000256" key="4">
    <source>
        <dbReference type="ARBA" id="ARBA00022840"/>
    </source>
</evidence>
<comment type="similarity">
    <text evidence="1">Belongs to the ATP-dependent AMP-binding enzyme family.</text>
</comment>
<evidence type="ECO:0000256" key="2">
    <source>
        <dbReference type="ARBA" id="ARBA00022598"/>
    </source>
</evidence>
<keyword evidence="5" id="KW-0472">Membrane</keyword>
<organism evidence="6">
    <name type="scientific">Phaeomonas parva</name>
    <dbReference type="NCBI Taxonomy" id="124430"/>
    <lineage>
        <taxon>Eukaryota</taxon>
        <taxon>Sar</taxon>
        <taxon>Stramenopiles</taxon>
        <taxon>Ochrophyta</taxon>
        <taxon>Pinguiophyceae</taxon>
        <taxon>Pinguiochrysidales</taxon>
        <taxon>Pinguiochrysidaceae</taxon>
        <taxon>Phaeomonas</taxon>
    </lineage>
</organism>
<dbReference type="GO" id="GO:0005524">
    <property type="term" value="F:ATP binding"/>
    <property type="evidence" value="ECO:0007669"/>
    <property type="project" value="UniProtKB-KW"/>
</dbReference>
<keyword evidence="4" id="KW-0067">ATP-binding</keyword>
<proteinExistence type="inferred from homology"/>
<accession>A0A7S1UAK4</accession>
<reference evidence="6" key="1">
    <citation type="submission" date="2021-01" db="EMBL/GenBank/DDBJ databases">
        <authorList>
            <person name="Corre E."/>
            <person name="Pelletier E."/>
            <person name="Niang G."/>
            <person name="Scheremetjew M."/>
            <person name="Finn R."/>
            <person name="Kale V."/>
            <person name="Holt S."/>
            <person name="Cochrane G."/>
            <person name="Meng A."/>
            <person name="Brown T."/>
            <person name="Cohen L."/>
        </authorList>
    </citation>
    <scope>NUCLEOTIDE SEQUENCE</scope>
    <source>
        <strain evidence="6">CCMP2877</strain>
    </source>
</reference>
<dbReference type="GO" id="GO:0016020">
    <property type="term" value="C:membrane"/>
    <property type="evidence" value="ECO:0007669"/>
    <property type="project" value="TreeGrafter"/>
</dbReference>
<keyword evidence="5" id="KW-0812">Transmembrane</keyword>
<protein>
    <recommendedName>
        <fullName evidence="7">AMP-dependent synthetase/ligase domain-containing protein</fullName>
    </recommendedName>
</protein>
<keyword evidence="3" id="KW-0547">Nucleotide-binding</keyword>
<dbReference type="Gene3D" id="3.40.50.980">
    <property type="match status" value="1"/>
</dbReference>
<evidence type="ECO:0000256" key="1">
    <source>
        <dbReference type="ARBA" id="ARBA00006432"/>
    </source>
</evidence>